<protein>
    <submittedName>
        <fullName evidence="6">AraC family transcriptional regulator</fullName>
    </submittedName>
</protein>
<keyword evidence="3" id="KW-0010">Activator</keyword>
<evidence type="ECO:0000313" key="7">
    <source>
        <dbReference type="Proteomes" id="UP000072520"/>
    </source>
</evidence>
<keyword evidence="1" id="KW-0805">Transcription regulation</keyword>
<dbReference type="PROSITE" id="PS01124">
    <property type="entry name" value="HTH_ARAC_FAMILY_2"/>
    <property type="match status" value="1"/>
</dbReference>
<evidence type="ECO:0000256" key="1">
    <source>
        <dbReference type="ARBA" id="ARBA00023015"/>
    </source>
</evidence>
<accession>A0AB34VAQ1</accession>
<gene>
    <name evidence="6" type="ORF">RSA13_19530</name>
</gene>
<dbReference type="SMART" id="SM00342">
    <property type="entry name" value="HTH_ARAC"/>
    <property type="match status" value="1"/>
</dbReference>
<evidence type="ECO:0000313" key="6">
    <source>
        <dbReference type="EMBL" id="KTS94239.1"/>
    </source>
</evidence>
<name>A0AB34VAQ1_9GAMM</name>
<dbReference type="InterPro" id="IPR009057">
    <property type="entry name" value="Homeodomain-like_sf"/>
</dbReference>
<dbReference type="RefSeq" id="WP_058709178.1">
    <property type="nucleotide sequence ID" value="NZ_LDSI01000029.1"/>
</dbReference>
<dbReference type="InterPro" id="IPR018062">
    <property type="entry name" value="HTH_AraC-typ_CS"/>
</dbReference>
<evidence type="ECO:0000256" key="4">
    <source>
        <dbReference type="ARBA" id="ARBA00023163"/>
    </source>
</evidence>
<dbReference type="Gene3D" id="1.10.10.60">
    <property type="entry name" value="Homeodomain-like"/>
    <property type="match status" value="2"/>
</dbReference>
<feature type="domain" description="HTH araC/xylS-type" evidence="5">
    <location>
        <begin position="200"/>
        <end position="298"/>
    </location>
</feature>
<dbReference type="InterPro" id="IPR018060">
    <property type="entry name" value="HTH_AraC"/>
</dbReference>
<dbReference type="PANTHER" id="PTHR46796">
    <property type="entry name" value="HTH-TYPE TRANSCRIPTIONAL ACTIVATOR RHAS-RELATED"/>
    <property type="match status" value="1"/>
</dbReference>
<dbReference type="InterPro" id="IPR014710">
    <property type="entry name" value="RmlC-like_jellyroll"/>
</dbReference>
<dbReference type="InterPro" id="IPR037923">
    <property type="entry name" value="HTH-like"/>
</dbReference>
<dbReference type="GO" id="GO:0003700">
    <property type="term" value="F:DNA-binding transcription factor activity"/>
    <property type="evidence" value="ECO:0007669"/>
    <property type="project" value="InterPro"/>
</dbReference>
<keyword evidence="4" id="KW-0804">Transcription</keyword>
<proteinExistence type="predicted"/>
<comment type="caution">
    <text evidence="6">The sequence shown here is derived from an EMBL/GenBank/DDBJ whole genome shotgun (WGS) entry which is preliminary data.</text>
</comment>
<dbReference type="EMBL" id="LDSI01000029">
    <property type="protein sequence ID" value="KTS94239.1"/>
    <property type="molecule type" value="Genomic_DNA"/>
</dbReference>
<dbReference type="Proteomes" id="UP000072520">
    <property type="component" value="Unassembled WGS sequence"/>
</dbReference>
<reference evidence="6 7" key="1">
    <citation type="journal article" date="2016" name="Front. Microbiol.">
        <title>Genomic Resource of Rice Seed Associated Bacteria.</title>
        <authorList>
            <person name="Midha S."/>
            <person name="Bansal K."/>
            <person name="Sharma S."/>
            <person name="Kumar N."/>
            <person name="Patil P.P."/>
            <person name="Chaudhry V."/>
            <person name="Patil P.B."/>
        </authorList>
    </citation>
    <scope>NUCLEOTIDE SEQUENCE [LARGE SCALE GENOMIC DNA]</scope>
    <source>
        <strain evidence="6 7">RSA13</strain>
    </source>
</reference>
<keyword evidence="2" id="KW-0238">DNA-binding</keyword>
<dbReference type="PRINTS" id="PR00032">
    <property type="entry name" value="HTHARAC"/>
</dbReference>
<dbReference type="Gene3D" id="2.60.120.10">
    <property type="entry name" value="Jelly Rolls"/>
    <property type="match status" value="1"/>
</dbReference>
<dbReference type="Pfam" id="PF12833">
    <property type="entry name" value="HTH_18"/>
    <property type="match status" value="1"/>
</dbReference>
<dbReference type="SUPFAM" id="SSF51215">
    <property type="entry name" value="Regulatory protein AraC"/>
    <property type="match status" value="1"/>
</dbReference>
<dbReference type="InterPro" id="IPR050204">
    <property type="entry name" value="AraC_XylS_family_regulators"/>
</dbReference>
<dbReference type="InterPro" id="IPR032783">
    <property type="entry name" value="AraC_lig"/>
</dbReference>
<evidence type="ECO:0000259" key="5">
    <source>
        <dbReference type="PROSITE" id="PS01124"/>
    </source>
</evidence>
<sequence length="300" mass="32510">MDPLSQLLALLEPQRYVSGGVILTPEMSVQWPAHDGVKCYAVVAGACWLTVDGVAEPLRLNAGECYLLPPGAPFRLATNPDAQTVDFQTVRSEMVAVTAAKLDETSACLLVGGHFLLTGRPAQMLLGTLPPVVHIRRSADRAAMQWALERISQEVREAQPGSVLIVQQLAFMLLIQALRLYANDPQQSGWLAALKDKKLGAALACMHQHPEHKWTLAELAARVGMSRAVFAERFKQTVGIAPVDYLTQWRMHLACDQLKKGNGGLTAIAAGLGYESESAFAKAFKRVIGVSPGKFSKENA</sequence>
<dbReference type="PANTHER" id="PTHR46796:SF7">
    <property type="entry name" value="ARAC FAMILY TRANSCRIPTIONAL REGULATOR"/>
    <property type="match status" value="1"/>
</dbReference>
<dbReference type="Pfam" id="PF12852">
    <property type="entry name" value="Cupin_6"/>
    <property type="match status" value="1"/>
</dbReference>
<dbReference type="SUPFAM" id="SSF46689">
    <property type="entry name" value="Homeodomain-like"/>
    <property type="match status" value="2"/>
</dbReference>
<organism evidence="6 7">
    <name type="scientific">Pantoea stewartii</name>
    <dbReference type="NCBI Taxonomy" id="66269"/>
    <lineage>
        <taxon>Bacteria</taxon>
        <taxon>Pseudomonadati</taxon>
        <taxon>Pseudomonadota</taxon>
        <taxon>Gammaproteobacteria</taxon>
        <taxon>Enterobacterales</taxon>
        <taxon>Erwiniaceae</taxon>
        <taxon>Pantoea</taxon>
    </lineage>
</organism>
<evidence type="ECO:0000256" key="3">
    <source>
        <dbReference type="ARBA" id="ARBA00023159"/>
    </source>
</evidence>
<dbReference type="GO" id="GO:0043565">
    <property type="term" value="F:sequence-specific DNA binding"/>
    <property type="evidence" value="ECO:0007669"/>
    <property type="project" value="InterPro"/>
</dbReference>
<dbReference type="PROSITE" id="PS00041">
    <property type="entry name" value="HTH_ARAC_FAMILY_1"/>
    <property type="match status" value="1"/>
</dbReference>
<dbReference type="AlphaFoldDB" id="A0AB34VAQ1"/>
<evidence type="ECO:0000256" key="2">
    <source>
        <dbReference type="ARBA" id="ARBA00023125"/>
    </source>
</evidence>
<dbReference type="InterPro" id="IPR020449">
    <property type="entry name" value="Tscrpt_reg_AraC-type_HTH"/>
</dbReference>